<accession>A0A9P7KC37</accession>
<gene>
    <name evidence="3" type="ORF">DXG03_009731</name>
</gene>
<dbReference type="PROSITE" id="PS51387">
    <property type="entry name" value="FAD_PCMH"/>
    <property type="match status" value="1"/>
</dbReference>
<dbReference type="GO" id="GO:0004458">
    <property type="term" value="F:D-lactate dehydrogenase (cytochrome) activity"/>
    <property type="evidence" value="ECO:0007669"/>
    <property type="project" value="TreeGrafter"/>
</dbReference>
<dbReference type="EMBL" id="JABCKV010000098">
    <property type="protein sequence ID" value="KAG5643739.1"/>
    <property type="molecule type" value="Genomic_DNA"/>
</dbReference>
<reference evidence="3" key="2">
    <citation type="submission" date="2021-10" db="EMBL/GenBank/DDBJ databases">
        <title>Phylogenomics reveals ancestral predisposition of the termite-cultivated fungus Termitomyces towards a domesticated lifestyle.</title>
        <authorList>
            <person name="Auxier B."/>
            <person name="Grum-Grzhimaylo A."/>
            <person name="Cardenas M.E."/>
            <person name="Lodge J.D."/>
            <person name="Laessoe T."/>
            <person name="Pedersen O."/>
            <person name="Smith M.E."/>
            <person name="Kuyper T.W."/>
            <person name="Franco-Molano E.A."/>
            <person name="Baroni T.J."/>
            <person name="Aanen D.K."/>
        </authorList>
    </citation>
    <scope>NUCLEOTIDE SEQUENCE</scope>
    <source>
        <strain evidence="3">AP01</strain>
        <tissue evidence="3">Mycelium</tissue>
    </source>
</reference>
<dbReference type="GO" id="GO:0005739">
    <property type="term" value="C:mitochondrion"/>
    <property type="evidence" value="ECO:0007669"/>
    <property type="project" value="TreeGrafter"/>
</dbReference>
<name>A0A9P7KC37_9AGAR</name>
<protein>
    <recommendedName>
        <fullName evidence="2">FAD-binding PCMH-type domain-containing protein</fullName>
    </recommendedName>
</protein>
<dbReference type="GO" id="GO:0008720">
    <property type="term" value="F:D-lactate dehydrogenase (NAD+) activity"/>
    <property type="evidence" value="ECO:0007669"/>
    <property type="project" value="TreeGrafter"/>
</dbReference>
<dbReference type="SUPFAM" id="SSF56176">
    <property type="entry name" value="FAD-binding/transporter-associated domain-like"/>
    <property type="match status" value="1"/>
</dbReference>
<reference evidence="3" key="1">
    <citation type="submission" date="2020-07" db="EMBL/GenBank/DDBJ databases">
        <authorList>
            <person name="Nieuwenhuis M."/>
            <person name="Van De Peppel L.J.J."/>
        </authorList>
    </citation>
    <scope>NUCLEOTIDE SEQUENCE</scope>
    <source>
        <strain evidence="3">AP01</strain>
        <tissue evidence="3">Mycelium</tissue>
    </source>
</reference>
<dbReference type="PANTHER" id="PTHR11748">
    <property type="entry name" value="D-LACTATE DEHYDROGENASE"/>
    <property type="match status" value="1"/>
</dbReference>
<dbReference type="InterPro" id="IPR036318">
    <property type="entry name" value="FAD-bd_PCMH-like_sf"/>
</dbReference>
<evidence type="ECO:0000256" key="1">
    <source>
        <dbReference type="ARBA" id="ARBA00008000"/>
    </source>
</evidence>
<dbReference type="OrthoDB" id="7786253at2759"/>
<comment type="caution">
    <text evidence="3">The sequence shown here is derived from an EMBL/GenBank/DDBJ whole genome shotgun (WGS) entry which is preliminary data.</text>
</comment>
<dbReference type="AlphaFoldDB" id="A0A9P7KC37"/>
<dbReference type="PANTHER" id="PTHR11748:SF111">
    <property type="entry name" value="D-LACTATE DEHYDROGENASE, MITOCHONDRIAL-RELATED"/>
    <property type="match status" value="1"/>
</dbReference>
<dbReference type="InterPro" id="IPR016166">
    <property type="entry name" value="FAD-bd_PCMH"/>
</dbReference>
<organism evidence="3 4">
    <name type="scientific">Asterophora parasitica</name>
    <dbReference type="NCBI Taxonomy" id="117018"/>
    <lineage>
        <taxon>Eukaryota</taxon>
        <taxon>Fungi</taxon>
        <taxon>Dikarya</taxon>
        <taxon>Basidiomycota</taxon>
        <taxon>Agaricomycotina</taxon>
        <taxon>Agaricomycetes</taxon>
        <taxon>Agaricomycetidae</taxon>
        <taxon>Agaricales</taxon>
        <taxon>Tricholomatineae</taxon>
        <taxon>Lyophyllaceae</taxon>
        <taxon>Asterophora</taxon>
    </lineage>
</organism>
<proteinExistence type="inferred from homology"/>
<evidence type="ECO:0000313" key="3">
    <source>
        <dbReference type="EMBL" id="KAG5643739.1"/>
    </source>
</evidence>
<dbReference type="Gene3D" id="3.30.465.10">
    <property type="match status" value="1"/>
</dbReference>
<dbReference type="Proteomes" id="UP000775547">
    <property type="component" value="Unassembled WGS sequence"/>
</dbReference>
<dbReference type="GO" id="GO:0071949">
    <property type="term" value="F:FAD binding"/>
    <property type="evidence" value="ECO:0007669"/>
    <property type="project" value="InterPro"/>
</dbReference>
<comment type="similarity">
    <text evidence="1">Belongs to the FAD-binding oxidoreductase/transferase type 4 family.</text>
</comment>
<dbReference type="GO" id="GO:1903457">
    <property type="term" value="P:lactate catabolic process"/>
    <property type="evidence" value="ECO:0007669"/>
    <property type="project" value="TreeGrafter"/>
</dbReference>
<dbReference type="InterPro" id="IPR016169">
    <property type="entry name" value="FAD-bd_PCMH_sub2"/>
</dbReference>
<feature type="non-terminal residue" evidence="3">
    <location>
        <position position="144"/>
    </location>
</feature>
<sequence>GIVGFAVARAGKGAATSVQPGSAHEQQFGTPDDFQQAIKDLKQAFPGSDTVSTDAEDLRIHGFSDYDYRPEDVARMVKIATKYKMPIVPFSGGTSLEGHVRSVRYFNALRSTRLADGPVQHAVGGICVDLSNMDRILEIHGAVS</sequence>
<feature type="domain" description="FAD-binding PCMH-type" evidence="2">
    <location>
        <begin position="53"/>
        <end position="144"/>
    </location>
</feature>
<evidence type="ECO:0000259" key="2">
    <source>
        <dbReference type="PROSITE" id="PS51387"/>
    </source>
</evidence>
<keyword evidence="4" id="KW-1185">Reference proteome</keyword>
<evidence type="ECO:0000313" key="4">
    <source>
        <dbReference type="Proteomes" id="UP000775547"/>
    </source>
</evidence>